<evidence type="ECO:0000313" key="4">
    <source>
        <dbReference type="Proteomes" id="UP000534294"/>
    </source>
</evidence>
<dbReference type="SUPFAM" id="SSF51556">
    <property type="entry name" value="Metallo-dependent hydrolases"/>
    <property type="match status" value="1"/>
</dbReference>
<dbReference type="Gene3D" id="3.20.20.140">
    <property type="entry name" value="Metal-dependent hydrolases"/>
    <property type="match status" value="1"/>
</dbReference>
<comment type="caution">
    <text evidence="3">The sequence shown here is derived from an EMBL/GenBank/DDBJ whole genome shotgun (WGS) entry which is preliminary data.</text>
</comment>
<protein>
    <submittedName>
        <fullName evidence="3">Putative TIM-barrel fold metal-dependent hydrolase</fullName>
    </submittedName>
</protein>
<dbReference type="InterPro" id="IPR006680">
    <property type="entry name" value="Amidohydro-rel"/>
</dbReference>
<feature type="signal peptide" evidence="1">
    <location>
        <begin position="1"/>
        <end position="31"/>
    </location>
</feature>
<dbReference type="InterPro" id="IPR032466">
    <property type="entry name" value="Metal_Hydrolase"/>
</dbReference>
<feature type="domain" description="Amidohydrolase-related" evidence="2">
    <location>
        <begin position="252"/>
        <end position="516"/>
    </location>
</feature>
<evidence type="ECO:0000259" key="2">
    <source>
        <dbReference type="Pfam" id="PF04909"/>
    </source>
</evidence>
<feature type="chain" id="PRO_5030551024" evidence="1">
    <location>
        <begin position="32"/>
        <end position="553"/>
    </location>
</feature>
<keyword evidence="3" id="KW-0378">Hydrolase</keyword>
<reference evidence="3 4" key="1">
    <citation type="submission" date="2020-08" db="EMBL/GenBank/DDBJ databases">
        <title>Genomic Encyclopedia of Type Strains, Phase IV (KMG-IV): sequencing the most valuable type-strain genomes for metagenomic binning, comparative biology and taxonomic classification.</title>
        <authorList>
            <person name="Goeker M."/>
        </authorList>
    </citation>
    <scope>NUCLEOTIDE SEQUENCE [LARGE SCALE GENOMIC DNA]</scope>
    <source>
        <strain evidence="3 4">DSM 12251</strain>
    </source>
</reference>
<proteinExistence type="predicted"/>
<dbReference type="Pfam" id="PF04909">
    <property type="entry name" value="Amidohydro_2"/>
    <property type="match status" value="1"/>
</dbReference>
<organism evidence="3 4">
    <name type="scientific">Prosthecobacter dejongeii</name>
    <dbReference type="NCBI Taxonomy" id="48465"/>
    <lineage>
        <taxon>Bacteria</taxon>
        <taxon>Pseudomonadati</taxon>
        <taxon>Verrucomicrobiota</taxon>
        <taxon>Verrucomicrobiia</taxon>
        <taxon>Verrucomicrobiales</taxon>
        <taxon>Verrucomicrobiaceae</taxon>
        <taxon>Prosthecobacter</taxon>
    </lineage>
</organism>
<dbReference type="EMBL" id="JACHIF010000003">
    <property type="protein sequence ID" value="MBB5037428.1"/>
    <property type="molecule type" value="Genomic_DNA"/>
</dbReference>
<accession>A0A7W8DPH3</accession>
<evidence type="ECO:0000256" key="1">
    <source>
        <dbReference type="SAM" id="SignalP"/>
    </source>
</evidence>
<keyword evidence="1" id="KW-0732">Signal</keyword>
<dbReference type="GO" id="GO:0016787">
    <property type="term" value="F:hydrolase activity"/>
    <property type="evidence" value="ECO:0007669"/>
    <property type="project" value="UniProtKB-KW"/>
</dbReference>
<dbReference type="AlphaFoldDB" id="A0A7W8DPH3"/>
<dbReference type="RefSeq" id="WP_184207320.1">
    <property type="nucleotide sequence ID" value="NZ_JACHIF010000003.1"/>
</dbReference>
<gene>
    <name evidence="3" type="ORF">HNQ64_001677</name>
</gene>
<keyword evidence="4" id="KW-1185">Reference proteome</keyword>
<sequence>MLKIPLSPKMRFCCVQALGLTSLFLATVAQGTLPGPPGEAPVTVIDLHAHVFNAHDLPLAGLLNALGAPLGVNVALAKVINAATVDDLDGPMPNVVSPLTLTSEGMGEEFLKNAQSRSGDPDLSSLFAVLRPEERDQLFEFVGESSDPELEKLNALKGVELEVEVLTRAMAKIGFPPEEHGEKKSDELSLKANLPGYLSFLGVMMNGNLRIARQLESTEYPAVDLFIHHMMDMEKAYAAKPVVPFSQQVTRMAKLDRRFGGKFLHFTAYDPFRGEDALPSVIRGLKAGAIGVKFYPPSGYSAVNNQLPPKPSRFKPGSRKRWFSRYENLDAAQLDSLNEKLFAYCETHSIPIFTHCTPSGFEADDGYGGMANPKYWAVVLKKHKKLRLCFGHAGGHSYWFPAATPNVVEKAEADFGEQVVNLCLEYPHVYCEVAYLDQILSEAGKTAFKAKLASVIDKPSKDGTWKFGNKLMYGSDWHMIHKEPRHKEYPQAFNGLFTDAPLKRWQRAFFARNALDYLEFKKVIEKPWVTKDQKKYWQQLMTDSAAGPASGTE</sequence>
<evidence type="ECO:0000313" key="3">
    <source>
        <dbReference type="EMBL" id="MBB5037428.1"/>
    </source>
</evidence>
<name>A0A7W8DPH3_9BACT</name>
<dbReference type="Proteomes" id="UP000534294">
    <property type="component" value="Unassembled WGS sequence"/>
</dbReference>